<accession>A0A162JSW7</accession>
<feature type="transmembrane region" description="Helical" evidence="1">
    <location>
        <begin position="217"/>
        <end position="238"/>
    </location>
</feature>
<evidence type="ECO:0000313" key="2">
    <source>
        <dbReference type="EMBL" id="KYO49816.1"/>
    </source>
</evidence>
<feature type="transmembrane region" description="Helical" evidence="1">
    <location>
        <begin position="21"/>
        <end position="43"/>
    </location>
</feature>
<keyword evidence="1" id="KW-0472">Membrane</keyword>
<organism evidence="2 3">
    <name type="scientific">Tistrella mobilis</name>
    <dbReference type="NCBI Taxonomy" id="171437"/>
    <lineage>
        <taxon>Bacteria</taxon>
        <taxon>Pseudomonadati</taxon>
        <taxon>Pseudomonadota</taxon>
        <taxon>Alphaproteobacteria</taxon>
        <taxon>Geminicoccales</taxon>
        <taxon>Geminicoccaceae</taxon>
        <taxon>Tistrella</taxon>
    </lineage>
</organism>
<keyword evidence="1" id="KW-1133">Transmembrane helix</keyword>
<name>A0A162JSW7_9PROT</name>
<feature type="transmembrane region" description="Helical" evidence="1">
    <location>
        <begin position="176"/>
        <end position="197"/>
    </location>
</feature>
<evidence type="ECO:0000256" key="1">
    <source>
        <dbReference type="SAM" id="Phobius"/>
    </source>
</evidence>
<proteinExistence type="predicted"/>
<feature type="transmembrane region" description="Helical" evidence="1">
    <location>
        <begin position="111"/>
        <end position="130"/>
    </location>
</feature>
<comment type="caution">
    <text evidence="2">The sequence shown here is derived from an EMBL/GenBank/DDBJ whole genome shotgun (WGS) entry which is preliminary data.</text>
</comment>
<feature type="transmembrane region" description="Helical" evidence="1">
    <location>
        <begin position="80"/>
        <end position="99"/>
    </location>
</feature>
<feature type="transmembrane region" description="Helical" evidence="1">
    <location>
        <begin position="142"/>
        <end position="164"/>
    </location>
</feature>
<protein>
    <submittedName>
        <fullName evidence="2">Uncharacterized protein</fullName>
    </submittedName>
</protein>
<gene>
    <name evidence="2" type="ORF">AUP44_15610</name>
</gene>
<dbReference type="Proteomes" id="UP000075787">
    <property type="component" value="Unassembled WGS sequence"/>
</dbReference>
<evidence type="ECO:0000313" key="3">
    <source>
        <dbReference type="Proteomes" id="UP000075787"/>
    </source>
</evidence>
<feature type="transmembrane region" description="Helical" evidence="1">
    <location>
        <begin position="244"/>
        <end position="265"/>
    </location>
</feature>
<feature type="transmembrane region" description="Helical" evidence="1">
    <location>
        <begin position="49"/>
        <end position="68"/>
    </location>
</feature>
<reference evidence="2 3" key="1">
    <citation type="submission" date="2015-12" db="EMBL/GenBank/DDBJ databases">
        <title>Genome sequence of Tistrella mobilis MCCC 1A02139.</title>
        <authorList>
            <person name="Lu L."/>
            <person name="Lai Q."/>
            <person name="Shao Z."/>
            <person name="Qian P."/>
        </authorList>
    </citation>
    <scope>NUCLEOTIDE SEQUENCE [LARGE SCALE GENOMIC DNA]</scope>
    <source>
        <strain evidence="2 3">MCCC 1A02139</strain>
    </source>
</reference>
<sequence length="274" mass="28346">MACNRSADRGPAYHGQPPLSWLAVLAGASGIAFGADWLGAAFGLDAARIWVRMAATGVAAALAVPLALQTRIPALPVGRSRTLGTVMLLLAALITWGIAALAAERAWFDGISMMLILLITLPVHAAIVFLRAARARPVHMPAARPGAASPALLLPPLAIVFAGYALLPPETTGSRFALPLLLVVTVWGAMLMAHSLAISGAWPERLSRISGNPTTRVLAIILSVLTALLMLAALPTHADPLSRGIAAIAGCVMVTSIAVALSPGIRHRANTRSS</sequence>
<dbReference type="AlphaFoldDB" id="A0A162JSW7"/>
<dbReference type="EMBL" id="LPZR01000214">
    <property type="protein sequence ID" value="KYO49816.1"/>
    <property type="molecule type" value="Genomic_DNA"/>
</dbReference>
<keyword evidence="1" id="KW-0812">Transmembrane</keyword>